<dbReference type="InterPro" id="IPR005170">
    <property type="entry name" value="Transptr-assoc_dom"/>
</dbReference>
<dbReference type="Gene3D" id="3.10.580.10">
    <property type="entry name" value="CBS-domain"/>
    <property type="match status" value="1"/>
</dbReference>
<keyword evidence="7" id="KW-0472">Membrane</keyword>
<reference evidence="10" key="1">
    <citation type="submission" date="2020-05" db="EMBL/GenBank/DDBJ databases">
        <authorList>
            <person name="Chiriac C."/>
            <person name="Salcher M."/>
            <person name="Ghai R."/>
            <person name="Kavagutti S V."/>
        </authorList>
    </citation>
    <scope>NUCLEOTIDE SEQUENCE</scope>
</reference>
<dbReference type="Pfam" id="PF01595">
    <property type="entry name" value="CNNM"/>
    <property type="match status" value="1"/>
</dbReference>
<evidence type="ECO:0000313" key="10">
    <source>
        <dbReference type="EMBL" id="CAB4878918.1"/>
    </source>
</evidence>
<dbReference type="PROSITE" id="PS51371">
    <property type="entry name" value="CBS"/>
    <property type="match status" value="2"/>
</dbReference>
<evidence type="ECO:0000256" key="6">
    <source>
        <dbReference type="ARBA" id="ARBA00023122"/>
    </source>
</evidence>
<accession>A0A6J7EAP2</accession>
<evidence type="ECO:0000259" key="9">
    <source>
        <dbReference type="PROSITE" id="PS51846"/>
    </source>
</evidence>
<evidence type="ECO:0000256" key="2">
    <source>
        <dbReference type="ARBA" id="ARBA00022475"/>
    </source>
</evidence>
<evidence type="ECO:0000256" key="3">
    <source>
        <dbReference type="ARBA" id="ARBA00022692"/>
    </source>
</evidence>
<keyword evidence="3" id="KW-0812">Transmembrane</keyword>
<dbReference type="SMART" id="SM01091">
    <property type="entry name" value="CorC_HlyC"/>
    <property type="match status" value="1"/>
</dbReference>
<evidence type="ECO:0000256" key="7">
    <source>
        <dbReference type="ARBA" id="ARBA00023136"/>
    </source>
</evidence>
<evidence type="ECO:0000256" key="5">
    <source>
        <dbReference type="ARBA" id="ARBA00022989"/>
    </source>
</evidence>
<dbReference type="InterPro" id="IPR016169">
    <property type="entry name" value="FAD-bd_PCMH_sub2"/>
</dbReference>
<dbReference type="InterPro" id="IPR000644">
    <property type="entry name" value="CBS_dom"/>
</dbReference>
<feature type="domain" description="CBS" evidence="8">
    <location>
        <begin position="223"/>
        <end position="284"/>
    </location>
</feature>
<dbReference type="InterPro" id="IPR051676">
    <property type="entry name" value="UPF0053_domain"/>
</dbReference>
<dbReference type="GO" id="GO:0050660">
    <property type="term" value="F:flavin adenine dinucleotide binding"/>
    <property type="evidence" value="ECO:0007669"/>
    <property type="project" value="InterPro"/>
</dbReference>
<evidence type="ECO:0000256" key="4">
    <source>
        <dbReference type="ARBA" id="ARBA00022737"/>
    </source>
</evidence>
<dbReference type="Pfam" id="PF03471">
    <property type="entry name" value="CorC_HlyC"/>
    <property type="match status" value="1"/>
</dbReference>
<proteinExistence type="predicted"/>
<keyword evidence="4" id="KW-0677">Repeat</keyword>
<dbReference type="InterPro" id="IPR044751">
    <property type="entry name" value="Ion_transp-like_CBS"/>
</dbReference>
<keyword evidence="2" id="KW-1003">Cell membrane</keyword>
<dbReference type="PANTHER" id="PTHR43099:SF5">
    <property type="entry name" value="HLYC_CORC FAMILY TRANSPORTER"/>
    <property type="match status" value="1"/>
</dbReference>
<evidence type="ECO:0000256" key="1">
    <source>
        <dbReference type="ARBA" id="ARBA00004651"/>
    </source>
</evidence>
<dbReference type="InterPro" id="IPR036318">
    <property type="entry name" value="FAD-bd_PCMH-like_sf"/>
</dbReference>
<name>A0A6J7EAP2_9ZZZZ</name>
<protein>
    <submittedName>
        <fullName evidence="10">Unannotated protein</fullName>
    </submittedName>
</protein>
<gene>
    <name evidence="10" type="ORF">UFOPK3444_01208</name>
</gene>
<dbReference type="InterPro" id="IPR046342">
    <property type="entry name" value="CBS_dom_sf"/>
</dbReference>
<dbReference type="Gene3D" id="3.30.465.10">
    <property type="match status" value="1"/>
</dbReference>
<dbReference type="EMBL" id="CAFBLU010000022">
    <property type="protein sequence ID" value="CAB4878918.1"/>
    <property type="molecule type" value="Genomic_DNA"/>
</dbReference>
<feature type="domain" description="CBS" evidence="8">
    <location>
        <begin position="289"/>
        <end position="346"/>
    </location>
</feature>
<dbReference type="GO" id="GO:0005886">
    <property type="term" value="C:plasma membrane"/>
    <property type="evidence" value="ECO:0007669"/>
    <property type="project" value="UniProtKB-SubCell"/>
</dbReference>
<dbReference type="PROSITE" id="PS51846">
    <property type="entry name" value="CNNM"/>
    <property type="match status" value="1"/>
</dbReference>
<comment type="subcellular location">
    <subcellularLocation>
        <location evidence="1">Cell membrane</location>
        <topology evidence="1">Multi-pass membrane protein</topology>
    </subcellularLocation>
</comment>
<sequence>MTGTQTLLALIFTAALLLCNAFFVVAEYALVRSRRGRLEEMKAEGLRGAEAALRTMDDIAETISACQVGITMTSIGIGAVGEQTLAHLLEGPLGNVAGTAAAVVISVAVSYLLITSAHITVGELVPKLYAIGHAEKVLRTVAKPMRGFEVAVRPLSFVLTKASHGILRLLGQDPAELTGSVQTSGEIKMLIAESSEGGQLERSEAGMLAGVFHLHEQEARQVMTPIPSVTTVDVANTVGEALKLCVSSGHTRLLVIDGEDVDQVRGVVHSSMLTQRLLSDGADAPLTGLEKQAPLVPENKPLDDLLADLQHQRVTLAVVADEYGRTTGIVTVEDIVEEIVGEIDDETDPMGGPIRSLANGDFLVKGEFPMSDLLEHGIELPEEADDYTSIGGLVFSELGRRPHRGDTVTVNGHVLRVEAMKDNRIESVRVRPPSVNASANGSESSDD</sequence>
<feature type="domain" description="CNNM transmembrane" evidence="9">
    <location>
        <begin position="2"/>
        <end position="204"/>
    </location>
</feature>
<dbReference type="InterPro" id="IPR002550">
    <property type="entry name" value="CNNM"/>
</dbReference>
<organism evidence="10">
    <name type="scientific">freshwater metagenome</name>
    <dbReference type="NCBI Taxonomy" id="449393"/>
    <lineage>
        <taxon>unclassified sequences</taxon>
        <taxon>metagenomes</taxon>
        <taxon>ecological metagenomes</taxon>
    </lineage>
</organism>
<evidence type="ECO:0000259" key="8">
    <source>
        <dbReference type="PROSITE" id="PS51371"/>
    </source>
</evidence>
<dbReference type="Pfam" id="PF00571">
    <property type="entry name" value="CBS"/>
    <property type="match status" value="2"/>
</dbReference>
<dbReference type="SUPFAM" id="SSF54631">
    <property type="entry name" value="CBS-domain pair"/>
    <property type="match status" value="1"/>
</dbReference>
<keyword evidence="6" id="KW-0129">CBS domain</keyword>
<dbReference type="SUPFAM" id="SSF56176">
    <property type="entry name" value="FAD-binding/transporter-associated domain-like"/>
    <property type="match status" value="1"/>
</dbReference>
<dbReference type="AlphaFoldDB" id="A0A6J7EAP2"/>
<dbReference type="PANTHER" id="PTHR43099">
    <property type="entry name" value="UPF0053 PROTEIN YRKA"/>
    <property type="match status" value="1"/>
</dbReference>
<dbReference type="CDD" id="cd04590">
    <property type="entry name" value="CBS_pair_CorC_HlyC_assoc"/>
    <property type="match status" value="1"/>
</dbReference>
<keyword evidence="5" id="KW-1133">Transmembrane helix</keyword>